<sequence>MPEMPPAPELWNPRASICTGNRPVRPDFAANQAMPVHQQLQVQSMGTCHAATRSAHIEASYFPSCLTSDPTFVNDKWDSSLQVLESGIIARQYKDLGLGLDAFDNDRTPTAASYDTAECFLYPHTSIGQQFPHLGAPSPDQRSLSSFSEASSGCASEHAELPRVSEYSYFSANNSSTFELAPPAPEGSLRSSQHTFEAPPHGLVAEPLSRHSCRALPHNGNRFQSQNSSSSSLISSKPRRSPPFVHNDANDFPFQDLDFSAQNTFPSILSSSDPSVGSSSASSSVFCSETHLEQSSFLFHTPRPKKFCQPHGPPAHASSGTPNILHSDSQVENRHEGRATDCPGPPDLFGALREDHTLPPEKDMDPSDPELRPCEQELRFEGDLHTPRFVRGLGNKREGWCGICKPGRWLVMKNSGYWYDRRFRHGVSAAGATFDGPSKTRRMEGRPEVWEGLCNSCGNWIELTSSKKKGTTWFRHAYKCHTRPKLTDAPKKRRGVSHARASRPEKLAKLAISPPGSSASSPDSKVMRPADVLGSPGERDC</sequence>
<feature type="compositionally biased region" description="Basic and acidic residues" evidence="1">
    <location>
        <begin position="329"/>
        <end position="339"/>
    </location>
</feature>
<feature type="domain" description="Transcription regulator Rua1 C-terminal" evidence="2">
    <location>
        <begin position="383"/>
        <end position="481"/>
    </location>
</feature>
<evidence type="ECO:0000256" key="1">
    <source>
        <dbReference type="SAM" id="MobiDB-lite"/>
    </source>
</evidence>
<accession>A0A5M8PF89</accession>
<dbReference type="PANTHER" id="PTHR28125:SF3">
    <property type="entry name" value="TRANSCRIPTION REGULATOR RUA1 C-TERMINAL DOMAIN-CONTAINING PROTEIN"/>
    <property type="match status" value="1"/>
</dbReference>
<reference evidence="3 4" key="1">
    <citation type="submission" date="2019-09" db="EMBL/GenBank/DDBJ databases">
        <title>The hologenome of the rock-dwelling lichen Lasallia pustulata.</title>
        <authorList>
            <person name="Greshake Tzovaras B."/>
            <person name="Segers F."/>
            <person name="Bicker A."/>
            <person name="Dal Grande F."/>
            <person name="Otte J."/>
            <person name="Hankeln T."/>
            <person name="Schmitt I."/>
            <person name="Ebersberger I."/>
        </authorList>
    </citation>
    <scope>NUCLEOTIDE SEQUENCE [LARGE SCALE GENOMIC DNA]</scope>
    <source>
        <strain evidence="3">A1-1</strain>
    </source>
</reference>
<feature type="region of interest" description="Disordered" evidence="1">
    <location>
        <begin position="181"/>
        <end position="249"/>
    </location>
</feature>
<protein>
    <recommendedName>
        <fullName evidence="2">Transcription regulator Rua1 C-terminal domain-containing protein</fullName>
    </recommendedName>
</protein>
<dbReference type="PANTHER" id="PTHR28125">
    <property type="entry name" value="MEIOTIC EXPRESSION UP-REGULATED PROTEIN 26"/>
    <property type="match status" value="1"/>
</dbReference>
<comment type="caution">
    <text evidence="3">The sequence shown here is derived from an EMBL/GenBank/DDBJ whole genome shotgun (WGS) entry which is preliminary data.</text>
</comment>
<evidence type="ECO:0000259" key="2">
    <source>
        <dbReference type="Pfam" id="PF14616"/>
    </source>
</evidence>
<dbReference type="EMBL" id="VXIT01000015">
    <property type="protein sequence ID" value="KAA6407895.1"/>
    <property type="molecule type" value="Genomic_DNA"/>
</dbReference>
<feature type="compositionally biased region" description="Polar residues" evidence="1">
    <location>
        <begin position="318"/>
        <end position="328"/>
    </location>
</feature>
<evidence type="ECO:0000313" key="4">
    <source>
        <dbReference type="Proteomes" id="UP000324767"/>
    </source>
</evidence>
<dbReference type="Proteomes" id="UP000324767">
    <property type="component" value="Unassembled WGS sequence"/>
</dbReference>
<feature type="compositionally biased region" description="Basic and acidic residues" evidence="1">
    <location>
        <begin position="352"/>
        <end position="369"/>
    </location>
</feature>
<feature type="region of interest" description="Disordered" evidence="1">
    <location>
        <begin position="307"/>
        <end position="369"/>
    </location>
</feature>
<feature type="region of interest" description="Disordered" evidence="1">
    <location>
        <begin position="487"/>
        <end position="541"/>
    </location>
</feature>
<evidence type="ECO:0000313" key="3">
    <source>
        <dbReference type="EMBL" id="KAA6407895.1"/>
    </source>
</evidence>
<feature type="compositionally biased region" description="Basic residues" evidence="1">
    <location>
        <begin position="491"/>
        <end position="501"/>
    </location>
</feature>
<feature type="compositionally biased region" description="Low complexity" evidence="1">
    <location>
        <begin position="225"/>
        <end position="236"/>
    </location>
</feature>
<dbReference type="InterPro" id="IPR028012">
    <property type="entry name" value="Rua1_C"/>
</dbReference>
<organism evidence="3 4">
    <name type="scientific">Lasallia pustulata</name>
    <dbReference type="NCBI Taxonomy" id="136370"/>
    <lineage>
        <taxon>Eukaryota</taxon>
        <taxon>Fungi</taxon>
        <taxon>Dikarya</taxon>
        <taxon>Ascomycota</taxon>
        <taxon>Pezizomycotina</taxon>
        <taxon>Lecanoromycetes</taxon>
        <taxon>OSLEUM clade</taxon>
        <taxon>Umbilicariomycetidae</taxon>
        <taxon>Umbilicariales</taxon>
        <taxon>Umbilicariaceae</taxon>
        <taxon>Lasallia</taxon>
    </lineage>
</organism>
<gene>
    <name evidence="3" type="ORF">FRX48_08246</name>
</gene>
<name>A0A5M8PF89_9LECA</name>
<proteinExistence type="predicted"/>
<dbReference type="Pfam" id="PF14616">
    <property type="entry name" value="Rua1_C"/>
    <property type="match status" value="1"/>
</dbReference>
<feature type="compositionally biased region" description="Low complexity" evidence="1">
    <location>
        <begin position="513"/>
        <end position="524"/>
    </location>
</feature>
<dbReference type="AlphaFoldDB" id="A0A5M8PF89"/>
<dbReference type="OrthoDB" id="5595379at2759"/>